<dbReference type="GO" id="GO:0000435">
    <property type="term" value="P:positive regulation of transcription from RNA polymerase II promoter by galactose"/>
    <property type="evidence" value="ECO:0007669"/>
    <property type="project" value="TreeGrafter"/>
</dbReference>
<accession>A0AAN6IP67</accession>
<dbReference type="CDD" id="cd12148">
    <property type="entry name" value="fungal_TF_MHR"/>
    <property type="match status" value="1"/>
</dbReference>
<evidence type="ECO:0000256" key="3">
    <source>
        <dbReference type="ARBA" id="ARBA00023125"/>
    </source>
</evidence>
<name>A0AAN6IP67_EXODE</name>
<dbReference type="GO" id="GO:0005634">
    <property type="term" value="C:nucleus"/>
    <property type="evidence" value="ECO:0007669"/>
    <property type="project" value="TreeGrafter"/>
</dbReference>
<feature type="compositionally biased region" description="Polar residues" evidence="6">
    <location>
        <begin position="131"/>
        <end position="142"/>
    </location>
</feature>
<dbReference type="GO" id="GO:0000978">
    <property type="term" value="F:RNA polymerase II cis-regulatory region sequence-specific DNA binding"/>
    <property type="evidence" value="ECO:0007669"/>
    <property type="project" value="TreeGrafter"/>
</dbReference>
<keyword evidence="1" id="KW-0479">Metal-binding</keyword>
<dbReference type="PANTHER" id="PTHR47424:SF3">
    <property type="entry name" value="REGULATORY PROTEIN GAL4"/>
    <property type="match status" value="1"/>
</dbReference>
<feature type="transmembrane region" description="Helical" evidence="7">
    <location>
        <begin position="636"/>
        <end position="653"/>
    </location>
</feature>
<sequence length="824" mass="92863">MNETEREQDPVSNRHPPQVQPVDHSTPPNKRRRIALACSNCRHRKSRCDGGRPVCSQCRELGSECHYEQQGTANSLTVGRSYISQLETRLATIEDNIKRLQNGQTVTQPRSPKSPQCSRGGLPGSKDTPTDDGSNGPQIPSHMLYQNNAELGDLDTAEDSIDGMGAIKFTDEEDCGYFGPSSNIAFVRHISLAMARGTAAGQAAPSQAPRRSITGTMSVSRPHYVKDQTPQIGVNPSRRGINIYALPSEARTWALIKEYFQKTGQLLPFIHEESFCDTYFQMKRNHFTLARRTWLGLLNIIMAMGTTLSVEGNMSSEERIEESDVYYQRANALCYKESRRNISLELVQYLLIQGQYLQGTQKSVQAWTVHGLAITTAFQLGLHSPRTNSEFPALEAEIRKRVWFGCILLDRTLSMTFGRPSIIPDNYVKLDLPIFNIKIVGQAPTPQNEPAIPQMDAMFYTATIKLYNVMYHIIDTCYGQNLGIEDSLDDSEIFSLVLKGGRLLDEWQFQLLPQLLLRVCDVPLRPPDLDKMEQRNLIVERFNMVLSLRYHNLRILLHRPILEKILDTYGGQHDAAGAGNGMSARVGVENPMLQQIGVTSIETCVDSAMIIISIVHTIVLSAGWRRDLLGAWNYSLFYTFNAGLVLFAALLVAPKDDLRQQRQDPKYFIPSRWDFVDHIPRYLTMAIEALKHLDRGNRVIDRCVVYLAQLSATLTSHTPSTNFDPSYSVVGSNGNNVNTGNGARRSNTNTVPSVNPIDNTTQIDQNLDVGVNQHQQHSSQHYQQQHLATTSRTFQMDVETDLNEFMLDTDLDLFARQFDLFRQY</sequence>
<keyword evidence="5" id="KW-0539">Nucleus</keyword>
<evidence type="ECO:0000259" key="8">
    <source>
        <dbReference type="PROSITE" id="PS50048"/>
    </source>
</evidence>
<dbReference type="PROSITE" id="PS50048">
    <property type="entry name" value="ZN2_CY6_FUNGAL_2"/>
    <property type="match status" value="1"/>
</dbReference>
<evidence type="ECO:0000256" key="1">
    <source>
        <dbReference type="ARBA" id="ARBA00022723"/>
    </source>
</evidence>
<feature type="domain" description="Zn(2)-C6 fungal-type" evidence="8">
    <location>
        <begin position="37"/>
        <end position="67"/>
    </location>
</feature>
<dbReference type="Gene3D" id="4.10.240.10">
    <property type="entry name" value="Zn(2)-C6 fungal-type DNA-binding domain"/>
    <property type="match status" value="1"/>
</dbReference>
<organism evidence="9 10">
    <name type="scientific">Exophiala dermatitidis</name>
    <name type="common">Black yeast-like fungus</name>
    <name type="synonym">Wangiella dermatitidis</name>
    <dbReference type="NCBI Taxonomy" id="5970"/>
    <lineage>
        <taxon>Eukaryota</taxon>
        <taxon>Fungi</taxon>
        <taxon>Dikarya</taxon>
        <taxon>Ascomycota</taxon>
        <taxon>Pezizomycotina</taxon>
        <taxon>Eurotiomycetes</taxon>
        <taxon>Chaetothyriomycetidae</taxon>
        <taxon>Chaetothyriales</taxon>
        <taxon>Herpotrichiellaceae</taxon>
        <taxon>Exophiala</taxon>
    </lineage>
</organism>
<dbReference type="SMART" id="SM00906">
    <property type="entry name" value="Fungal_trans"/>
    <property type="match status" value="1"/>
</dbReference>
<dbReference type="GO" id="GO:0006351">
    <property type="term" value="P:DNA-templated transcription"/>
    <property type="evidence" value="ECO:0007669"/>
    <property type="project" value="InterPro"/>
</dbReference>
<evidence type="ECO:0000256" key="4">
    <source>
        <dbReference type="ARBA" id="ARBA00023163"/>
    </source>
</evidence>
<keyword evidence="4" id="KW-0804">Transcription</keyword>
<dbReference type="PANTHER" id="PTHR47424">
    <property type="entry name" value="REGULATORY PROTEIN GAL4"/>
    <property type="match status" value="1"/>
</dbReference>
<evidence type="ECO:0000313" key="9">
    <source>
        <dbReference type="EMBL" id="KAJ8986309.1"/>
    </source>
</evidence>
<feature type="region of interest" description="Disordered" evidence="6">
    <location>
        <begin position="101"/>
        <end position="142"/>
    </location>
</feature>
<dbReference type="Pfam" id="PF00172">
    <property type="entry name" value="Zn_clus"/>
    <property type="match status" value="1"/>
</dbReference>
<dbReference type="Pfam" id="PF04082">
    <property type="entry name" value="Fungal_trans"/>
    <property type="match status" value="1"/>
</dbReference>
<evidence type="ECO:0000256" key="5">
    <source>
        <dbReference type="ARBA" id="ARBA00023242"/>
    </source>
</evidence>
<reference evidence="9" key="1">
    <citation type="submission" date="2023-01" db="EMBL/GenBank/DDBJ databases">
        <title>Exophiala dermititidis isolated from Cystic Fibrosis Patient.</title>
        <authorList>
            <person name="Kurbessoian T."/>
            <person name="Crocker A."/>
            <person name="Murante D."/>
            <person name="Hogan D.A."/>
            <person name="Stajich J.E."/>
        </authorList>
    </citation>
    <scope>NUCLEOTIDE SEQUENCE</scope>
    <source>
        <strain evidence="9">Ex8</strain>
    </source>
</reference>
<dbReference type="GO" id="GO:0000981">
    <property type="term" value="F:DNA-binding transcription factor activity, RNA polymerase II-specific"/>
    <property type="evidence" value="ECO:0007669"/>
    <property type="project" value="InterPro"/>
</dbReference>
<feature type="compositionally biased region" description="Polar residues" evidence="6">
    <location>
        <begin position="101"/>
        <end position="117"/>
    </location>
</feature>
<dbReference type="EMBL" id="JAJGCB010000046">
    <property type="protein sequence ID" value="KAJ8986309.1"/>
    <property type="molecule type" value="Genomic_DNA"/>
</dbReference>
<proteinExistence type="predicted"/>
<dbReference type="InterPro" id="IPR051127">
    <property type="entry name" value="Fungal_SecMet_Regulators"/>
</dbReference>
<dbReference type="PROSITE" id="PS00463">
    <property type="entry name" value="ZN2_CY6_FUNGAL_1"/>
    <property type="match status" value="1"/>
</dbReference>
<dbReference type="Proteomes" id="UP001161757">
    <property type="component" value="Unassembled WGS sequence"/>
</dbReference>
<dbReference type="InterPro" id="IPR001138">
    <property type="entry name" value="Zn2Cys6_DnaBD"/>
</dbReference>
<gene>
    <name evidence="9" type="ORF">HRR80_009595</name>
</gene>
<protein>
    <recommendedName>
        <fullName evidence="8">Zn(2)-C6 fungal-type domain-containing protein</fullName>
    </recommendedName>
</protein>
<dbReference type="AlphaFoldDB" id="A0AAN6IP67"/>
<evidence type="ECO:0000313" key="10">
    <source>
        <dbReference type="Proteomes" id="UP001161757"/>
    </source>
</evidence>
<keyword evidence="7" id="KW-0812">Transmembrane</keyword>
<evidence type="ECO:0000256" key="7">
    <source>
        <dbReference type="SAM" id="Phobius"/>
    </source>
</evidence>
<evidence type="ECO:0000256" key="2">
    <source>
        <dbReference type="ARBA" id="ARBA00023015"/>
    </source>
</evidence>
<dbReference type="SMART" id="SM00066">
    <property type="entry name" value="GAL4"/>
    <property type="match status" value="1"/>
</dbReference>
<dbReference type="SUPFAM" id="SSF57701">
    <property type="entry name" value="Zn2/Cys6 DNA-binding domain"/>
    <property type="match status" value="1"/>
</dbReference>
<dbReference type="GO" id="GO:0008270">
    <property type="term" value="F:zinc ion binding"/>
    <property type="evidence" value="ECO:0007669"/>
    <property type="project" value="InterPro"/>
</dbReference>
<keyword evidence="2" id="KW-0805">Transcription regulation</keyword>
<dbReference type="InterPro" id="IPR007219">
    <property type="entry name" value="XnlR_reg_dom"/>
</dbReference>
<keyword evidence="7" id="KW-1133">Transmembrane helix</keyword>
<keyword evidence="7" id="KW-0472">Membrane</keyword>
<feature type="region of interest" description="Disordered" evidence="6">
    <location>
        <begin position="1"/>
        <end position="31"/>
    </location>
</feature>
<comment type="caution">
    <text evidence="9">The sequence shown here is derived from an EMBL/GenBank/DDBJ whole genome shotgun (WGS) entry which is preliminary data.</text>
</comment>
<dbReference type="InterPro" id="IPR036864">
    <property type="entry name" value="Zn2-C6_fun-type_DNA-bd_sf"/>
</dbReference>
<dbReference type="CDD" id="cd00067">
    <property type="entry name" value="GAL4"/>
    <property type="match status" value="1"/>
</dbReference>
<evidence type="ECO:0000256" key="6">
    <source>
        <dbReference type="SAM" id="MobiDB-lite"/>
    </source>
</evidence>
<keyword evidence="3" id="KW-0238">DNA-binding</keyword>